<dbReference type="EMBL" id="NSJV01000521">
    <property type="protein sequence ID" value="PAU45909.1"/>
    <property type="molecule type" value="Genomic_DNA"/>
</dbReference>
<dbReference type="InterPro" id="IPR000182">
    <property type="entry name" value="GNAT_dom"/>
</dbReference>
<name>A0A2A2D3C8_9ACTN</name>
<dbReference type="PROSITE" id="PS51186">
    <property type="entry name" value="GNAT"/>
    <property type="match status" value="1"/>
</dbReference>
<evidence type="ECO:0000256" key="1">
    <source>
        <dbReference type="ARBA" id="ARBA00022679"/>
    </source>
</evidence>
<proteinExistence type="predicted"/>
<dbReference type="InterPro" id="IPR016181">
    <property type="entry name" value="Acyl_CoA_acyltransferase"/>
</dbReference>
<dbReference type="Proteomes" id="UP000218944">
    <property type="component" value="Unassembled WGS sequence"/>
</dbReference>
<dbReference type="SUPFAM" id="SSF55729">
    <property type="entry name" value="Acyl-CoA N-acyltransferases (Nat)"/>
    <property type="match status" value="1"/>
</dbReference>
<evidence type="ECO:0000256" key="3">
    <source>
        <dbReference type="SAM" id="MobiDB-lite"/>
    </source>
</evidence>
<feature type="domain" description="N-acetyltransferase" evidence="4">
    <location>
        <begin position="8"/>
        <end position="182"/>
    </location>
</feature>
<reference evidence="5 6" key="1">
    <citation type="submission" date="2017-08" db="EMBL/GenBank/DDBJ databases">
        <title>Genome sequence of Streptomyces albireticuli NRRL B-1670.</title>
        <authorList>
            <person name="Graham D.E."/>
            <person name="Mahan K.M."/>
            <person name="Klingeman D.M."/>
            <person name="Hettich R.L."/>
            <person name="Parry R.J."/>
            <person name="Spain J.C."/>
        </authorList>
    </citation>
    <scope>NUCLEOTIDE SEQUENCE [LARGE SCALE GENOMIC DNA]</scope>
    <source>
        <strain evidence="5 6">NRRL B-1670</strain>
    </source>
</reference>
<sequence length="184" mass="20357">MPAPAPAPALRRAAAPDAEAAAEVWLRSYDAALPTVRRAHSDDEVRAFFRHVVIPERETWVAEAESREGDGGIVGVMVLTEAESESESESEAESEARTEGAAGAGHVDQLYLAPAWRGRGLGDRFLSLAKERFPAGLELWTFQINTPAHRFYERHGFTAAERTDGSGNEEREPDVRYVWLPRSR</sequence>
<dbReference type="Gene3D" id="3.40.630.30">
    <property type="match status" value="1"/>
</dbReference>
<dbReference type="GO" id="GO:0016747">
    <property type="term" value="F:acyltransferase activity, transferring groups other than amino-acyl groups"/>
    <property type="evidence" value="ECO:0007669"/>
    <property type="project" value="InterPro"/>
</dbReference>
<evidence type="ECO:0000313" key="6">
    <source>
        <dbReference type="Proteomes" id="UP000218944"/>
    </source>
</evidence>
<dbReference type="Pfam" id="PF13508">
    <property type="entry name" value="Acetyltransf_7"/>
    <property type="match status" value="1"/>
</dbReference>
<comment type="caution">
    <text evidence="5">The sequence shown here is derived from an EMBL/GenBank/DDBJ whole genome shotgun (WGS) entry which is preliminary data.</text>
</comment>
<organism evidence="5 6">
    <name type="scientific">Streptomyces albireticuli</name>
    <dbReference type="NCBI Taxonomy" id="1940"/>
    <lineage>
        <taxon>Bacteria</taxon>
        <taxon>Bacillati</taxon>
        <taxon>Actinomycetota</taxon>
        <taxon>Actinomycetes</taxon>
        <taxon>Kitasatosporales</taxon>
        <taxon>Streptomycetaceae</taxon>
        <taxon>Streptomyces</taxon>
    </lineage>
</organism>
<dbReference type="InterPro" id="IPR050832">
    <property type="entry name" value="Bact_Acetyltransf"/>
</dbReference>
<dbReference type="PANTHER" id="PTHR43877">
    <property type="entry name" value="AMINOALKYLPHOSPHONATE N-ACETYLTRANSFERASE-RELATED-RELATED"/>
    <property type="match status" value="1"/>
</dbReference>
<feature type="region of interest" description="Disordered" evidence="3">
    <location>
        <begin position="81"/>
        <end position="102"/>
    </location>
</feature>
<evidence type="ECO:0000313" key="5">
    <source>
        <dbReference type="EMBL" id="PAU45909.1"/>
    </source>
</evidence>
<protein>
    <submittedName>
        <fullName evidence="5">Histone acetyltransferase</fullName>
    </submittedName>
</protein>
<evidence type="ECO:0000259" key="4">
    <source>
        <dbReference type="PROSITE" id="PS51186"/>
    </source>
</evidence>
<keyword evidence="2" id="KW-0012">Acyltransferase</keyword>
<gene>
    <name evidence="5" type="ORF">CK936_27080</name>
</gene>
<evidence type="ECO:0000256" key="2">
    <source>
        <dbReference type="ARBA" id="ARBA00023315"/>
    </source>
</evidence>
<accession>A0A2A2D3C8</accession>
<keyword evidence="6" id="KW-1185">Reference proteome</keyword>
<dbReference type="RefSeq" id="WP_095583582.1">
    <property type="nucleotide sequence ID" value="NZ_NSJV01000521.1"/>
</dbReference>
<keyword evidence="1 5" id="KW-0808">Transferase</keyword>
<dbReference type="AlphaFoldDB" id="A0A2A2D3C8"/>
<feature type="compositionally biased region" description="Acidic residues" evidence="3">
    <location>
        <begin position="82"/>
        <end position="93"/>
    </location>
</feature>